<dbReference type="RefSeq" id="WP_073022643.1">
    <property type="nucleotide sequence ID" value="NZ_FQXU01000020.1"/>
</dbReference>
<gene>
    <name evidence="1" type="ORF">SAMN02745941_04341</name>
</gene>
<sequence length="105" mass="12009">MLVRKIDKNGFFIVDVIVDKLERNTDELILEECPGGFYKPRWNGAEWIEGIIEDEIRDIKNVEKKLSQTDLVMLALADLDTQRQQDKLDTQLAIAELTSTLMGGE</sequence>
<proteinExistence type="predicted"/>
<reference evidence="1 2" key="1">
    <citation type="submission" date="2016-11" db="EMBL/GenBank/DDBJ databases">
        <authorList>
            <person name="Jaros S."/>
            <person name="Januszkiewicz K."/>
            <person name="Wedrychowicz H."/>
        </authorList>
    </citation>
    <scope>NUCLEOTIDE SEQUENCE [LARGE SCALE GENOMIC DNA]</scope>
    <source>
        <strain evidence="1 2">DSM 6191</strain>
    </source>
</reference>
<organism evidence="1 2">
    <name type="scientific">Clostridium intestinale DSM 6191</name>
    <dbReference type="NCBI Taxonomy" id="1121320"/>
    <lineage>
        <taxon>Bacteria</taxon>
        <taxon>Bacillati</taxon>
        <taxon>Bacillota</taxon>
        <taxon>Clostridia</taxon>
        <taxon>Eubacteriales</taxon>
        <taxon>Clostridiaceae</taxon>
        <taxon>Clostridium</taxon>
    </lineage>
</organism>
<dbReference type="AlphaFoldDB" id="A0A1M6DZH7"/>
<name>A0A1M6DZH7_9CLOT</name>
<dbReference type="Proteomes" id="UP000184241">
    <property type="component" value="Unassembled WGS sequence"/>
</dbReference>
<protein>
    <submittedName>
        <fullName evidence="1">Uncharacterized protein</fullName>
    </submittedName>
</protein>
<dbReference type="EMBL" id="FQXU01000020">
    <property type="protein sequence ID" value="SHI78657.1"/>
    <property type="molecule type" value="Genomic_DNA"/>
</dbReference>
<accession>A0A1M6DZH7</accession>
<evidence type="ECO:0000313" key="1">
    <source>
        <dbReference type="EMBL" id="SHI78657.1"/>
    </source>
</evidence>
<evidence type="ECO:0000313" key="2">
    <source>
        <dbReference type="Proteomes" id="UP000184241"/>
    </source>
</evidence>